<evidence type="ECO:0000256" key="1">
    <source>
        <dbReference type="ARBA" id="ARBA00004196"/>
    </source>
</evidence>
<sequence length="348" mass="38674">MICLFSTKQLLVARGQQQQTSCLQSIFANGTTWDDLDSRITGIHLYHQSLIGSIPTEIGRLGNLLNLNLSGNDFGSSSPSLPFEMGQLTQLTHLDINNSNLTGTMPVGILDQMANLNYLNLKNNNLHGTFPVVPSTFRGQGCSSCFLQGNNFGNVWSVLFKQCFVDVCIRGNSECNSYCFPNDRRSYFEDALSGFDLNADALNGLADVDVWYPNPYNPSVKREILERHDLVRAYLSTRGSFWTVNTRWLDGGHSCGWYFVDCTNYKVSSLFLANNNLARSIPTEIGRFSSLTDLHLSGNDFSSSSQSLPTELGDLTQLTRLKISSSELNGEIPGVMDRLSNLTYLNLR</sequence>
<evidence type="ECO:0000313" key="2">
    <source>
        <dbReference type="EMBL" id="CAJ1965419.1"/>
    </source>
</evidence>
<comment type="subcellular location">
    <subcellularLocation>
        <location evidence="1">Cell envelope</location>
    </subcellularLocation>
</comment>
<dbReference type="Pfam" id="PF00560">
    <property type="entry name" value="LRR_1"/>
    <property type="match status" value="1"/>
</dbReference>
<dbReference type="InterPro" id="IPR001611">
    <property type="entry name" value="Leu-rich_rpt"/>
</dbReference>
<protein>
    <recommendedName>
        <fullName evidence="4">Leucine-rich repeat-containing N-terminal plant-type domain-containing protein</fullName>
    </recommendedName>
</protein>
<dbReference type="PANTHER" id="PTHR48059">
    <property type="entry name" value="POLYGALACTURONASE INHIBITOR 1"/>
    <property type="match status" value="1"/>
</dbReference>
<evidence type="ECO:0000313" key="3">
    <source>
        <dbReference type="Proteomes" id="UP001295423"/>
    </source>
</evidence>
<reference evidence="2" key="1">
    <citation type="submission" date="2023-08" db="EMBL/GenBank/DDBJ databases">
        <authorList>
            <person name="Audoor S."/>
            <person name="Bilcke G."/>
        </authorList>
    </citation>
    <scope>NUCLEOTIDE SEQUENCE</scope>
</reference>
<organism evidence="2 3">
    <name type="scientific">Cylindrotheca closterium</name>
    <dbReference type="NCBI Taxonomy" id="2856"/>
    <lineage>
        <taxon>Eukaryota</taxon>
        <taxon>Sar</taxon>
        <taxon>Stramenopiles</taxon>
        <taxon>Ochrophyta</taxon>
        <taxon>Bacillariophyta</taxon>
        <taxon>Bacillariophyceae</taxon>
        <taxon>Bacillariophycidae</taxon>
        <taxon>Bacillariales</taxon>
        <taxon>Bacillariaceae</taxon>
        <taxon>Cylindrotheca</taxon>
    </lineage>
</organism>
<dbReference type="PANTHER" id="PTHR48059:SF30">
    <property type="entry name" value="OS06G0587000 PROTEIN"/>
    <property type="match status" value="1"/>
</dbReference>
<name>A0AAD2G756_9STRA</name>
<dbReference type="Gene3D" id="3.80.10.10">
    <property type="entry name" value="Ribonuclease Inhibitor"/>
    <property type="match status" value="2"/>
</dbReference>
<dbReference type="InterPro" id="IPR032675">
    <property type="entry name" value="LRR_dom_sf"/>
</dbReference>
<comment type="caution">
    <text evidence="2">The sequence shown here is derived from an EMBL/GenBank/DDBJ whole genome shotgun (WGS) entry which is preliminary data.</text>
</comment>
<dbReference type="EMBL" id="CAKOGP040002202">
    <property type="protein sequence ID" value="CAJ1965419.1"/>
    <property type="molecule type" value="Genomic_DNA"/>
</dbReference>
<accession>A0AAD2G756</accession>
<dbReference type="InterPro" id="IPR051848">
    <property type="entry name" value="PGIP"/>
</dbReference>
<keyword evidence="3" id="KW-1185">Reference proteome</keyword>
<dbReference type="Proteomes" id="UP001295423">
    <property type="component" value="Unassembled WGS sequence"/>
</dbReference>
<dbReference type="AlphaFoldDB" id="A0AAD2G756"/>
<gene>
    <name evidence="2" type="ORF">CYCCA115_LOCUS21106</name>
</gene>
<evidence type="ECO:0008006" key="4">
    <source>
        <dbReference type="Google" id="ProtNLM"/>
    </source>
</evidence>
<dbReference type="SUPFAM" id="SSF52058">
    <property type="entry name" value="L domain-like"/>
    <property type="match status" value="1"/>
</dbReference>
<proteinExistence type="predicted"/>